<dbReference type="Proteomes" id="UP000290649">
    <property type="component" value="Unassembled WGS sequence"/>
</dbReference>
<dbReference type="EMBL" id="QOUX01000046">
    <property type="protein sequence ID" value="RXI97975.1"/>
    <property type="molecule type" value="Genomic_DNA"/>
</dbReference>
<keyword evidence="14" id="KW-0443">Lipid metabolism</keyword>
<keyword evidence="9" id="KW-0444">Lipid biosynthesis</keyword>
<dbReference type="EC" id="2.7.7.41" evidence="6 18"/>
<dbReference type="PANTHER" id="PTHR46382">
    <property type="entry name" value="PHOSPHATIDATE CYTIDYLYLTRANSFERASE"/>
    <property type="match status" value="1"/>
</dbReference>
<keyword evidence="13 19" id="KW-1133">Transmembrane helix</keyword>
<feature type="transmembrane region" description="Helical" evidence="19">
    <location>
        <begin position="49"/>
        <end position="66"/>
    </location>
</feature>
<feature type="transmembrane region" description="Helical" evidence="19">
    <location>
        <begin position="105"/>
        <end position="124"/>
    </location>
</feature>
<keyword evidence="8" id="KW-1003">Cell membrane</keyword>
<feature type="transmembrane region" description="Helical" evidence="19">
    <location>
        <begin position="200"/>
        <end position="218"/>
    </location>
</feature>
<dbReference type="UniPathway" id="UPA00557">
    <property type="reaction ID" value="UER00614"/>
</dbReference>
<dbReference type="GO" id="GO:0016024">
    <property type="term" value="P:CDP-diacylglycerol biosynthetic process"/>
    <property type="evidence" value="ECO:0007669"/>
    <property type="project" value="UniProtKB-UniPathway"/>
</dbReference>
<feature type="transmembrane region" description="Helical" evidence="19">
    <location>
        <begin position="176"/>
        <end position="194"/>
    </location>
</feature>
<dbReference type="AlphaFoldDB" id="A0A4Q0VPW9"/>
<evidence type="ECO:0000256" key="13">
    <source>
        <dbReference type="ARBA" id="ARBA00022989"/>
    </source>
</evidence>
<feature type="transmembrane region" description="Helical" evidence="19">
    <location>
        <begin position="78"/>
        <end position="98"/>
    </location>
</feature>
<dbReference type="GO" id="GO:0005886">
    <property type="term" value="C:plasma membrane"/>
    <property type="evidence" value="ECO:0007669"/>
    <property type="project" value="UniProtKB-SubCell"/>
</dbReference>
<protein>
    <recommendedName>
        <fullName evidence="7 18">Phosphatidate cytidylyltransferase</fullName>
        <ecNumber evidence="6 18">2.7.7.41</ecNumber>
    </recommendedName>
</protein>
<dbReference type="InterPro" id="IPR000374">
    <property type="entry name" value="PC_trans"/>
</dbReference>
<evidence type="ECO:0000256" key="5">
    <source>
        <dbReference type="ARBA" id="ARBA00010185"/>
    </source>
</evidence>
<evidence type="ECO:0000256" key="8">
    <source>
        <dbReference type="ARBA" id="ARBA00022475"/>
    </source>
</evidence>
<gene>
    <name evidence="20" type="ORF">DS745_16630</name>
</gene>
<comment type="pathway">
    <text evidence="4">Lipid metabolism.</text>
</comment>
<dbReference type="PROSITE" id="PS01315">
    <property type="entry name" value="CDS"/>
    <property type="match status" value="1"/>
</dbReference>
<keyword evidence="12 18" id="KW-0548">Nucleotidyltransferase</keyword>
<feature type="transmembrane region" description="Helical" evidence="19">
    <location>
        <begin position="6"/>
        <end position="37"/>
    </location>
</feature>
<name>A0A4Q0VPW9_9BACI</name>
<comment type="catalytic activity">
    <reaction evidence="1 18">
        <text>a 1,2-diacyl-sn-glycero-3-phosphate + CTP + H(+) = a CDP-1,2-diacyl-sn-glycerol + diphosphate</text>
        <dbReference type="Rhea" id="RHEA:16229"/>
        <dbReference type="ChEBI" id="CHEBI:15378"/>
        <dbReference type="ChEBI" id="CHEBI:33019"/>
        <dbReference type="ChEBI" id="CHEBI:37563"/>
        <dbReference type="ChEBI" id="CHEBI:58332"/>
        <dbReference type="ChEBI" id="CHEBI:58608"/>
        <dbReference type="EC" id="2.7.7.41"/>
    </reaction>
</comment>
<comment type="pathway">
    <text evidence="3 18">Phospholipid metabolism; CDP-diacylglycerol biosynthesis; CDP-diacylglycerol from sn-glycerol 3-phosphate: step 3/3.</text>
</comment>
<evidence type="ECO:0000256" key="19">
    <source>
        <dbReference type="SAM" id="Phobius"/>
    </source>
</evidence>
<proteinExistence type="inferred from homology"/>
<evidence type="ECO:0000313" key="21">
    <source>
        <dbReference type="Proteomes" id="UP000290649"/>
    </source>
</evidence>
<dbReference type="PANTHER" id="PTHR46382:SF1">
    <property type="entry name" value="PHOSPHATIDATE CYTIDYLYLTRANSFERASE"/>
    <property type="match status" value="1"/>
</dbReference>
<keyword evidence="16" id="KW-0594">Phospholipid biosynthesis</keyword>
<sequence>MKQRIITGIIAGIIFILLILMGNLPFTLAIMAIATIGLFELLKMKDIKILSITGFVSVLLLWSILIPNEWITQSLHTYLVRTELVTGFILLLLALTVLTKNSITFDQVGFIIISSLYVGLGFHFMIETRALEHGLAIFFFILLSIWSTDTGAYFTGRSFGKRKLWPEISPKKTIEGSLGGVICALIVGLSYNYFVPVADSLITVSIMIIVISIVGQLGDLVESALKRHYGVKDSGTLLPGHGGILDRFDSLIFVMPVLFLLQFI</sequence>
<evidence type="ECO:0000256" key="11">
    <source>
        <dbReference type="ARBA" id="ARBA00022692"/>
    </source>
</evidence>
<dbReference type="OrthoDB" id="9799199at2"/>
<evidence type="ECO:0000256" key="9">
    <source>
        <dbReference type="ARBA" id="ARBA00022516"/>
    </source>
</evidence>
<keyword evidence="11 18" id="KW-0812">Transmembrane</keyword>
<keyword evidence="17" id="KW-1208">Phospholipid metabolism</keyword>
<evidence type="ECO:0000256" key="15">
    <source>
        <dbReference type="ARBA" id="ARBA00023136"/>
    </source>
</evidence>
<evidence type="ECO:0000256" key="14">
    <source>
        <dbReference type="ARBA" id="ARBA00023098"/>
    </source>
</evidence>
<feature type="transmembrane region" description="Helical" evidence="19">
    <location>
        <begin position="136"/>
        <end position="155"/>
    </location>
</feature>
<dbReference type="Pfam" id="PF01148">
    <property type="entry name" value="CTP_transf_1"/>
    <property type="match status" value="1"/>
</dbReference>
<evidence type="ECO:0000256" key="2">
    <source>
        <dbReference type="ARBA" id="ARBA00004651"/>
    </source>
</evidence>
<dbReference type="RefSeq" id="WP_129079339.1">
    <property type="nucleotide sequence ID" value="NZ_QOUX01000046.1"/>
</dbReference>
<evidence type="ECO:0000256" key="6">
    <source>
        <dbReference type="ARBA" id="ARBA00012487"/>
    </source>
</evidence>
<organism evidence="20 21">
    <name type="scientific">Anaerobacillus alkaliphilus</name>
    <dbReference type="NCBI Taxonomy" id="1548597"/>
    <lineage>
        <taxon>Bacteria</taxon>
        <taxon>Bacillati</taxon>
        <taxon>Bacillota</taxon>
        <taxon>Bacilli</taxon>
        <taxon>Bacillales</taxon>
        <taxon>Bacillaceae</taxon>
        <taxon>Anaerobacillus</taxon>
    </lineage>
</organism>
<comment type="subcellular location">
    <subcellularLocation>
        <location evidence="2">Cell membrane</location>
        <topology evidence="2">Multi-pass membrane protein</topology>
    </subcellularLocation>
</comment>
<dbReference type="GO" id="GO:0004605">
    <property type="term" value="F:phosphatidate cytidylyltransferase activity"/>
    <property type="evidence" value="ECO:0007669"/>
    <property type="project" value="UniProtKB-EC"/>
</dbReference>
<evidence type="ECO:0000256" key="7">
    <source>
        <dbReference type="ARBA" id="ARBA00019373"/>
    </source>
</evidence>
<reference evidence="20 21" key="1">
    <citation type="journal article" date="2019" name="Int. J. Syst. Evol. Microbiol.">
        <title>Anaerobacillus alkaliphilus sp. nov., a novel alkaliphilic and moderately halophilic bacterium.</title>
        <authorList>
            <person name="Borsodi A.K."/>
            <person name="Aszalos J.M."/>
            <person name="Bihari P."/>
            <person name="Nagy I."/>
            <person name="Schumann P."/>
            <person name="Sproer C."/>
            <person name="Kovacs A.L."/>
            <person name="Boka K."/>
            <person name="Dobosy P."/>
            <person name="Ovari M."/>
            <person name="Szili-Kovacs T."/>
            <person name="Toth E."/>
        </authorList>
    </citation>
    <scope>NUCLEOTIDE SEQUENCE [LARGE SCALE GENOMIC DNA]</scope>
    <source>
        <strain evidence="20 21">B16-10</strain>
    </source>
</reference>
<evidence type="ECO:0000256" key="10">
    <source>
        <dbReference type="ARBA" id="ARBA00022679"/>
    </source>
</evidence>
<comment type="caution">
    <text evidence="20">The sequence shown here is derived from an EMBL/GenBank/DDBJ whole genome shotgun (WGS) entry which is preliminary data.</text>
</comment>
<evidence type="ECO:0000256" key="17">
    <source>
        <dbReference type="ARBA" id="ARBA00023264"/>
    </source>
</evidence>
<evidence type="ECO:0000256" key="16">
    <source>
        <dbReference type="ARBA" id="ARBA00023209"/>
    </source>
</evidence>
<evidence type="ECO:0000256" key="3">
    <source>
        <dbReference type="ARBA" id="ARBA00005119"/>
    </source>
</evidence>
<evidence type="ECO:0000256" key="1">
    <source>
        <dbReference type="ARBA" id="ARBA00001698"/>
    </source>
</evidence>
<keyword evidence="21" id="KW-1185">Reference proteome</keyword>
<evidence type="ECO:0000256" key="12">
    <source>
        <dbReference type="ARBA" id="ARBA00022695"/>
    </source>
</evidence>
<evidence type="ECO:0000256" key="4">
    <source>
        <dbReference type="ARBA" id="ARBA00005189"/>
    </source>
</evidence>
<keyword evidence="15 19" id="KW-0472">Membrane</keyword>
<keyword evidence="10 18" id="KW-0808">Transferase</keyword>
<evidence type="ECO:0000256" key="18">
    <source>
        <dbReference type="RuleBase" id="RU003938"/>
    </source>
</evidence>
<accession>A0A4Q0VPW9</accession>
<comment type="similarity">
    <text evidence="5 18">Belongs to the CDS family.</text>
</comment>
<evidence type="ECO:0000313" key="20">
    <source>
        <dbReference type="EMBL" id="RXI97975.1"/>
    </source>
</evidence>